<dbReference type="AlphaFoldDB" id="A0A0A8ZA10"/>
<reference evidence="1" key="1">
    <citation type="submission" date="2014-09" db="EMBL/GenBank/DDBJ databases">
        <authorList>
            <person name="Magalhaes I.L.F."/>
            <person name="Oliveira U."/>
            <person name="Santos F.R."/>
            <person name="Vidigal T.H.D.A."/>
            <person name="Brescovit A.D."/>
            <person name="Santos A.J."/>
        </authorList>
    </citation>
    <scope>NUCLEOTIDE SEQUENCE</scope>
    <source>
        <tissue evidence="1">Shoot tissue taken approximately 20 cm above the soil surface</tissue>
    </source>
</reference>
<protein>
    <submittedName>
        <fullName evidence="1">Uncharacterized protein</fullName>
    </submittedName>
</protein>
<organism evidence="1">
    <name type="scientific">Arundo donax</name>
    <name type="common">Giant reed</name>
    <name type="synonym">Donax arundinaceus</name>
    <dbReference type="NCBI Taxonomy" id="35708"/>
    <lineage>
        <taxon>Eukaryota</taxon>
        <taxon>Viridiplantae</taxon>
        <taxon>Streptophyta</taxon>
        <taxon>Embryophyta</taxon>
        <taxon>Tracheophyta</taxon>
        <taxon>Spermatophyta</taxon>
        <taxon>Magnoliopsida</taxon>
        <taxon>Liliopsida</taxon>
        <taxon>Poales</taxon>
        <taxon>Poaceae</taxon>
        <taxon>PACMAD clade</taxon>
        <taxon>Arundinoideae</taxon>
        <taxon>Arundineae</taxon>
        <taxon>Arundo</taxon>
    </lineage>
</organism>
<proteinExistence type="predicted"/>
<dbReference type="EMBL" id="GBRH01263372">
    <property type="protein sequence ID" value="JAD34523.1"/>
    <property type="molecule type" value="Transcribed_RNA"/>
</dbReference>
<evidence type="ECO:0000313" key="1">
    <source>
        <dbReference type="EMBL" id="JAD34523.1"/>
    </source>
</evidence>
<sequence length="48" mass="5427">MVDKSLAEHPNGFKLQKVLDQFFRDVDTTTRIDSINHIIILACGIIPC</sequence>
<accession>A0A0A8ZA10</accession>
<reference evidence="1" key="2">
    <citation type="journal article" date="2015" name="Data Brief">
        <title>Shoot transcriptome of the giant reed, Arundo donax.</title>
        <authorList>
            <person name="Barrero R.A."/>
            <person name="Guerrero F.D."/>
            <person name="Moolhuijzen P."/>
            <person name="Goolsby J.A."/>
            <person name="Tidwell J."/>
            <person name="Bellgard S.E."/>
            <person name="Bellgard M.I."/>
        </authorList>
    </citation>
    <scope>NUCLEOTIDE SEQUENCE</scope>
    <source>
        <tissue evidence="1">Shoot tissue taken approximately 20 cm above the soil surface</tissue>
    </source>
</reference>
<name>A0A0A8ZA10_ARUDO</name>